<evidence type="ECO:0000313" key="2">
    <source>
        <dbReference type="EMBL" id="RVD91546.1"/>
    </source>
</evidence>
<proteinExistence type="predicted"/>
<feature type="transmembrane region" description="Helical" evidence="1">
    <location>
        <begin position="96"/>
        <end position="116"/>
    </location>
</feature>
<protein>
    <submittedName>
        <fullName evidence="2">Uncharacterized protein</fullName>
    </submittedName>
</protein>
<dbReference type="AlphaFoldDB" id="A0A437AKH1"/>
<dbReference type="EMBL" id="RCSS01000487">
    <property type="protein sequence ID" value="RVD91546.1"/>
    <property type="molecule type" value="Genomic_DNA"/>
</dbReference>
<reference evidence="2 3" key="1">
    <citation type="submission" date="2018-10" db="EMBL/GenBank/DDBJ databases">
        <title>Draft genome sequence of the microsporidian Tubulinosema ratisbonensis.</title>
        <authorList>
            <person name="Polonais V."/>
            <person name="Peyretaillade E."/>
            <person name="Niehus S."/>
            <person name="Wawrzyniak I."/>
            <person name="Franchet A."/>
            <person name="Gaspin C."/>
            <person name="Reichstadt M."/>
            <person name="Belser C."/>
            <person name="Labadie K."/>
            <person name="Delbac F."/>
            <person name="Ferrandon D."/>
        </authorList>
    </citation>
    <scope>NUCLEOTIDE SEQUENCE [LARGE SCALE GENOMIC DNA]</scope>
    <source>
        <strain evidence="2 3">Franzen</strain>
    </source>
</reference>
<dbReference type="VEuPathDB" id="MicrosporidiaDB:TUBRATIS_20020"/>
<dbReference type="Proteomes" id="UP000282876">
    <property type="component" value="Unassembled WGS sequence"/>
</dbReference>
<gene>
    <name evidence="2" type="ORF">TUBRATIS_20020</name>
</gene>
<sequence>MPKKQPTSSIRTKLYLVFVGHLNTYRRLKKSFGLVQVTIFKIPAKTNDFRSVTKKIKFTNRKESLELKLGMLQHGNEIGGILYTHGTFIKITKLNFGHFLIFMILNRFLIKFCLLYRLQIAIRIYNI</sequence>
<organism evidence="2 3">
    <name type="scientific">Tubulinosema ratisbonensis</name>
    <dbReference type="NCBI Taxonomy" id="291195"/>
    <lineage>
        <taxon>Eukaryota</taxon>
        <taxon>Fungi</taxon>
        <taxon>Fungi incertae sedis</taxon>
        <taxon>Microsporidia</taxon>
        <taxon>Tubulinosematoidea</taxon>
        <taxon>Tubulinosematidae</taxon>
        <taxon>Tubulinosema</taxon>
    </lineage>
</organism>
<keyword evidence="1" id="KW-1133">Transmembrane helix</keyword>
<keyword evidence="1" id="KW-0812">Transmembrane</keyword>
<evidence type="ECO:0000313" key="3">
    <source>
        <dbReference type="Proteomes" id="UP000282876"/>
    </source>
</evidence>
<comment type="caution">
    <text evidence="2">The sequence shown here is derived from an EMBL/GenBank/DDBJ whole genome shotgun (WGS) entry which is preliminary data.</text>
</comment>
<evidence type="ECO:0000256" key="1">
    <source>
        <dbReference type="SAM" id="Phobius"/>
    </source>
</evidence>
<keyword evidence="3" id="KW-1185">Reference proteome</keyword>
<name>A0A437AKH1_9MICR</name>
<keyword evidence="1" id="KW-0472">Membrane</keyword>
<accession>A0A437AKH1</accession>